<keyword evidence="3" id="KW-0731">Sigma factor</keyword>
<evidence type="ECO:0000259" key="5">
    <source>
        <dbReference type="Pfam" id="PF04542"/>
    </source>
</evidence>
<dbReference type="GO" id="GO:0006352">
    <property type="term" value="P:DNA-templated transcription initiation"/>
    <property type="evidence" value="ECO:0007669"/>
    <property type="project" value="InterPro"/>
</dbReference>
<dbReference type="GO" id="GO:0003677">
    <property type="term" value="F:DNA binding"/>
    <property type="evidence" value="ECO:0007669"/>
    <property type="project" value="InterPro"/>
</dbReference>
<reference evidence="8" key="1">
    <citation type="submission" date="2017-06" db="EMBL/GenBank/DDBJ databases">
        <authorList>
            <person name="Varghese N."/>
            <person name="Submissions S."/>
        </authorList>
    </citation>
    <scope>NUCLEOTIDE SEQUENCE [LARGE SCALE GENOMIC DNA]</scope>
    <source>
        <strain evidence="8">DSM 26170</strain>
    </source>
</reference>
<dbReference type="PANTHER" id="PTHR43133:SF25">
    <property type="entry name" value="RNA POLYMERASE SIGMA FACTOR RFAY-RELATED"/>
    <property type="match status" value="1"/>
</dbReference>
<dbReference type="Gene3D" id="1.10.10.10">
    <property type="entry name" value="Winged helix-like DNA-binding domain superfamily/Winged helix DNA-binding domain"/>
    <property type="match status" value="1"/>
</dbReference>
<dbReference type="InterPro" id="IPR014284">
    <property type="entry name" value="RNA_pol_sigma-70_dom"/>
</dbReference>
<evidence type="ECO:0000256" key="3">
    <source>
        <dbReference type="ARBA" id="ARBA00023082"/>
    </source>
</evidence>
<dbReference type="InterPro" id="IPR013325">
    <property type="entry name" value="RNA_pol_sigma_r2"/>
</dbReference>
<dbReference type="EMBL" id="FZNM01000006">
    <property type="protein sequence ID" value="SNR51026.1"/>
    <property type="molecule type" value="Genomic_DNA"/>
</dbReference>
<protein>
    <submittedName>
        <fullName evidence="7">RNA polymerase sigma-70 factor, ECF subfamily</fullName>
    </submittedName>
</protein>
<dbReference type="CDD" id="cd06171">
    <property type="entry name" value="Sigma70_r4"/>
    <property type="match status" value="1"/>
</dbReference>
<evidence type="ECO:0000256" key="1">
    <source>
        <dbReference type="ARBA" id="ARBA00010641"/>
    </source>
</evidence>
<dbReference type="Pfam" id="PF08281">
    <property type="entry name" value="Sigma70_r4_2"/>
    <property type="match status" value="1"/>
</dbReference>
<sequence>MSVALSAVLPVAPINPGHFQPEACVDPRQHMGEDVLQHLPALRAYARSLCRRAGDPDDLVQETLLRAIEHAHGYRPGTNLRAWLFTIMRSRFYNGWRRLDRERTGSAECASALPHSQPGQEWHLRHKEMLAALDGIPDHYREALVLVAILGETYLSAAEILNCDVGTVKSRVCRARGRLRTILDPEF</sequence>
<dbReference type="Pfam" id="PF04542">
    <property type="entry name" value="Sigma70_r2"/>
    <property type="match status" value="1"/>
</dbReference>
<proteinExistence type="inferred from homology"/>
<dbReference type="NCBIfam" id="TIGR02937">
    <property type="entry name" value="sigma70-ECF"/>
    <property type="match status" value="1"/>
</dbReference>
<keyword evidence="2" id="KW-0805">Transcription regulation</keyword>
<evidence type="ECO:0000256" key="4">
    <source>
        <dbReference type="ARBA" id="ARBA00023163"/>
    </source>
</evidence>
<dbReference type="Proteomes" id="UP000198409">
    <property type="component" value="Unassembled WGS sequence"/>
</dbReference>
<comment type="similarity">
    <text evidence="1">Belongs to the sigma-70 factor family. ECF subfamily.</text>
</comment>
<accession>A0A238WX04</accession>
<name>A0A238WX04_9RHOB</name>
<dbReference type="GO" id="GO:0016987">
    <property type="term" value="F:sigma factor activity"/>
    <property type="evidence" value="ECO:0007669"/>
    <property type="project" value="UniProtKB-KW"/>
</dbReference>
<dbReference type="Gene3D" id="1.10.1740.10">
    <property type="match status" value="1"/>
</dbReference>
<dbReference type="SUPFAM" id="SSF88946">
    <property type="entry name" value="Sigma2 domain of RNA polymerase sigma factors"/>
    <property type="match status" value="1"/>
</dbReference>
<dbReference type="SUPFAM" id="SSF88659">
    <property type="entry name" value="Sigma3 and sigma4 domains of RNA polymerase sigma factors"/>
    <property type="match status" value="1"/>
</dbReference>
<evidence type="ECO:0000313" key="8">
    <source>
        <dbReference type="Proteomes" id="UP000198409"/>
    </source>
</evidence>
<dbReference type="AlphaFoldDB" id="A0A238WX04"/>
<dbReference type="InterPro" id="IPR036388">
    <property type="entry name" value="WH-like_DNA-bd_sf"/>
</dbReference>
<dbReference type="InterPro" id="IPR039425">
    <property type="entry name" value="RNA_pol_sigma-70-like"/>
</dbReference>
<evidence type="ECO:0000313" key="7">
    <source>
        <dbReference type="EMBL" id="SNR51026.1"/>
    </source>
</evidence>
<organism evidence="7 8">
    <name type="scientific">Paracoccus sediminis</name>
    <dbReference type="NCBI Taxonomy" id="1214787"/>
    <lineage>
        <taxon>Bacteria</taxon>
        <taxon>Pseudomonadati</taxon>
        <taxon>Pseudomonadota</taxon>
        <taxon>Alphaproteobacteria</taxon>
        <taxon>Rhodobacterales</taxon>
        <taxon>Paracoccaceae</taxon>
        <taxon>Paracoccus</taxon>
    </lineage>
</organism>
<gene>
    <name evidence="7" type="ORF">SAMN06265378_106168</name>
</gene>
<feature type="domain" description="RNA polymerase sigma factor 70 region 4 type 2" evidence="6">
    <location>
        <begin position="128"/>
        <end position="179"/>
    </location>
</feature>
<keyword evidence="4" id="KW-0804">Transcription</keyword>
<evidence type="ECO:0000256" key="2">
    <source>
        <dbReference type="ARBA" id="ARBA00023015"/>
    </source>
</evidence>
<dbReference type="RefSeq" id="WP_341273558.1">
    <property type="nucleotide sequence ID" value="NZ_FZNM01000006.1"/>
</dbReference>
<evidence type="ECO:0000259" key="6">
    <source>
        <dbReference type="Pfam" id="PF08281"/>
    </source>
</evidence>
<feature type="domain" description="RNA polymerase sigma-70 region 2" evidence="5">
    <location>
        <begin position="36"/>
        <end position="101"/>
    </location>
</feature>
<dbReference type="PANTHER" id="PTHR43133">
    <property type="entry name" value="RNA POLYMERASE ECF-TYPE SIGMA FACTO"/>
    <property type="match status" value="1"/>
</dbReference>
<dbReference type="InterPro" id="IPR013249">
    <property type="entry name" value="RNA_pol_sigma70_r4_t2"/>
</dbReference>
<dbReference type="InterPro" id="IPR013324">
    <property type="entry name" value="RNA_pol_sigma_r3/r4-like"/>
</dbReference>
<dbReference type="InterPro" id="IPR007627">
    <property type="entry name" value="RNA_pol_sigma70_r2"/>
</dbReference>